<protein>
    <submittedName>
        <fullName evidence="2">Ribosomal-protein-alanine N-acetyltransferase</fullName>
    </submittedName>
</protein>
<dbReference type="InterPro" id="IPR051531">
    <property type="entry name" value="N-acetyltransferase"/>
</dbReference>
<dbReference type="Gene3D" id="3.40.630.30">
    <property type="match status" value="1"/>
</dbReference>
<organism evidence="2 3">
    <name type="scientific">Breoghania corrubedonensis</name>
    <dbReference type="NCBI Taxonomy" id="665038"/>
    <lineage>
        <taxon>Bacteria</taxon>
        <taxon>Pseudomonadati</taxon>
        <taxon>Pseudomonadota</taxon>
        <taxon>Alphaproteobacteria</taxon>
        <taxon>Hyphomicrobiales</taxon>
        <taxon>Stappiaceae</taxon>
        <taxon>Breoghania</taxon>
    </lineage>
</organism>
<dbReference type="Proteomes" id="UP000244081">
    <property type="component" value="Unassembled WGS sequence"/>
</dbReference>
<keyword evidence="2" id="KW-0808">Transferase</keyword>
<evidence type="ECO:0000259" key="1">
    <source>
        <dbReference type="Pfam" id="PF13302"/>
    </source>
</evidence>
<dbReference type="InterPro" id="IPR000182">
    <property type="entry name" value="GNAT_dom"/>
</dbReference>
<dbReference type="SUPFAM" id="SSF55729">
    <property type="entry name" value="Acyl-CoA N-acyltransferases (Nat)"/>
    <property type="match status" value="1"/>
</dbReference>
<dbReference type="PANTHER" id="PTHR43792:SF1">
    <property type="entry name" value="N-ACETYLTRANSFERASE DOMAIN-CONTAINING PROTEIN"/>
    <property type="match status" value="1"/>
</dbReference>
<keyword evidence="3" id="KW-1185">Reference proteome</keyword>
<accession>A0A2T5VHN6</accession>
<dbReference type="InterPro" id="IPR016181">
    <property type="entry name" value="Acyl_CoA_acyltransferase"/>
</dbReference>
<proteinExistence type="predicted"/>
<sequence>MIEDCRGADFRIETDRLVIRGWKPDDGKPFAELNADPRVMTYFPRCLKAEETLAMIGKLREKIAADGFTFMPVEEKGSGRFVGIVGLNRPVFPQPVSIAPCVEIGWRLTPATWGRGYATEAARAWLRFGFETLRLDEIVAFTVVTNECSRAVMRCLGMTERGHFDHPSVPEDRSDLKVHVLYRMKSVDWKGASNGKGKGADGDRQDPM</sequence>
<dbReference type="OrthoDB" id="6293260at2"/>
<comment type="caution">
    <text evidence="2">The sequence shown here is derived from an EMBL/GenBank/DDBJ whole genome shotgun (WGS) entry which is preliminary data.</text>
</comment>
<reference evidence="2 3" key="1">
    <citation type="submission" date="2018-04" db="EMBL/GenBank/DDBJ databases">
        <title>Genomic Encyclopedia of Archaeal and Bacterial Type Strains, Phase II (KMG-II): from individual species to whole genera.</title>
        <authorList>
            <person name="Goeker M."/>
        </authorList>
    </citation>
    <scope>NUCLEOTIDE SEQUENCE [LARGE SCALE GENOMIC DNA]</scope>
    <source>
        <strain evidence="2 3">DSM 23382</strain>
    </source>
</reference>
<feature type="domain" description="N-acetyltransferase" evidence="1">
    <location>
        <begin position="16"/>
        <end position="159"/>
    </location>
</feature>
<evidence type="ECO:0000313" key="3">
    <source>
        <dbReference type="Proteomes" id="UP000244081"/>
    </source>
</evidence>
<evidence type="ECO:0000313" key="2">
    <source>
        <dbReference type="EMBL" id="PTW63264.1"/>
    </source>
</evidence>
<dbReference type="PANTHER" id="PTHR43792">
    <property type="entry name" value="GNAT FAMILY, PUTATIVE (AFU_ORTHOLOGUE AFUA_3G00765)-RELATED-RELATED"/>
    <property type="match status" value="1"/>
</dbReference>
<gene>
    <name evidence="2" type="ORF">C8N35_1011315</name>
</gene>
<dbReference type="AlphaFoldDB" id="A0A2T5VHN6"/>
<name>A0A2T5VHN6_9HYPH</name>
<dbReference type="RefSeq" id="WP_107988722.1">
    <property type="nucleotide sequence ID" value="NZ_QAYG01000001.1"/>
</dbReference>
<dbReference type="EMBL" id="QAYG01000001">
    <property type="protein sequence ID" value="PTW63264.1"/>
    <property type="molecule type" value="Genomic_DNA"/>
</dbReference>
<dbReference type="GO" id="GO:0016747">
    <property type="term" value="F:acyltransferase activity, transferring groups other than amino-acyl groups"/>
    <property type="evidence" value="ECO:0007669"/>
    <property type="project" value="InterPro"/>
</dbReference>
<dbReference type="Pfam" id="PF13302">
    <property type="entry name" value="Acetyltransf_3"/>
    <property type="match status" value="1"/>
</dbReference>